<dbReference type="CDD" id="cd04301">
    <property type="entry name" value="NAT_SF"/>
    <property type="match status" value="1"/>
</dbReference>
<dbReference type="Gene3D" id="3.40.630.30">
    <property type="match status" value="1"/>
</dbReference>
<dbReference type="Pfam" id="PF13279">
    <property type="entry name" value="4HBT_2"/>
    <property type="match status" value="1"/>
</dbReference>
<keyword evidence="1" id="KW-0378">Hydrolase</keyword>
<keyword evidence="4" id="KW-1185">Reference proteome</keyword>
<dbReference type="OrthoDB" id="9796171at2"/>
<dbReference type="PANTHER" id="PTHR13355">
    <property type="entry name" value="GLUCOSAMINE 6-PHOSPHATE N-ACETYLTRANSFERASE"/>
    <property type="match status" value="1"/>
</dbReference>
<dbReference type="AlphaFoldDB" id="A0A2S0MFZ6"/>
<dbReference type="RefSeq" id="WP_106703364.1">
    <property type="nucleotide sequence ID" value="NZ_CP027666.1"/>
</dbReference>
<organism evidence="3 4">
    <name type="scientific">Ottowia oryzae</name>
    <dbReference type="NCBI Taxonomy" id="2109914"/>
    <lineage>
        <taxon>Bacteria</taxon>
        <taxon>Pseudomonadati</taxon>
        <taxon>Pseudomonadota</taxon>
        <taxon>Betaproteobacteria</taxon>
        <taxon>Burkholderiales</taxon>
        <taxon>Comamonadaceae</taxon>
        <taxon>Ottowia</taxon>
    </lineage>
</organism>
<dbReference type="Gene3D" id="3.10.129.10">
    <property type="entry name" value="Hotdog Thioesterase"/>
    <property type="match status" value="1"/>
</dbReference>
<dbReference type="InterPro" id="IPR029069">
    <property type="entry name" value="HotDog_dom_sf"/>
</dbReference>
<dbReference type="InterPro" id="IPR016181">
    <property type="entry name" value="Acyl_CoA_acyltransferase"/>
</dbReference>
<dbReference type="GO" id="GO:0016787">
    <property type="term" value="F:hydrolase activity"/>
    <property type="evidence" value="ECO:0007669"/>
    <property type="project" value="UniProtKB-KW"/>
</dbReference>
<dbReference type="SUPFAM" id="SSF54637">
    <property type="entry name" value="Thioesterase/thiol ester dehydrase-isomerase"/>
    <property type="match status" value="1"/>
</dbReference>
<feature type="domain" description="N-acetyltransferase" evidence="2">
    <location>
        <begin position="141"/>
        <end position="289"/>
    </location>
</feature>
<dbReference type="InterPro" id="IPR000182">
    <property type="entry name" value="GNAT_dom"/>
</dbReference>
<evidence type="ECO:0000313" key="4">
    <source>
        <dbReference type="Proteomes" id="UP000239709"/>
    </source>
</evidence>
<dbReference type="NCBIfam" id="TIGR00051">
    <property type="entry name" value="YbgC/FadM family acyl-CoA thioesterase"/>
    <property type="match status" value="1"/>
</dbReference>
<dbReference type="GO" id="GO:0004343">
    <property type="term" value="F:glucosamine 6-phosphate N-acetyltransferase activity"/>
    <property type="evidence" value="ECO:0007669"/>
    <property type="project" value="TreeGrafter"/>
</dbReference>
<proteinExistence type="predicted"/>
<evidence type="ECO:0000256" key="1">
    <source>
        <dbReference type="ARBA" id="ARBA00022801"/>
    </source>
</evidence>
<dbReference type="PANTHER" id="PTHR13355:SF11">
    <property type="entry name" value="GLUCOSAMINE 6-PHOSPHATE N-ACETYLTRANSFERASE"/>
    <property type="match status" value="1"/>
</dbReference>
<name>A0A2S0MFZ6_9BURK</name>
<dbReference type="Pfam" id="PF13673">
    <property type="entry name" value="Acetyltransf_10"/>
    <property type="match status" value="1"/>
</dbReference>
<evidence type="ECO:0000313" key="3">
    <source>
        <dbReference type="EMBL" id="AVO34814.1"/>
    </source>
</evidence>
<dbReference type="Proteomes" id="UP000239709">
    <property type="component" value="Chromosome"/>
</dbReference>
<dbReference type="CDD" id="cd00586">
    <property type="entry name" value="4HBT"/>
    <property type="match status" value="1"/>
</dbReference>
<protein>
    <submittedName>
        <fullName evidence="3">4-hydroxybenzoyl-CoA thioesterase</fullName>
    </submittedName>
</protein>
<sequence length="289" mass="31853">MQPNQFRFHHALRVRWGEVDVQQIVFNPHYLMYFDVAMSEYWRALALPYAATMARLNGEIYLRKTSVEFNASAVMDDRLDVAMRCERIGTSSMSFVGGIFRGNQLLVQAELIYVFADPASKTSLPVPAPLRAWIEAYEAGQPVTQVRQGDWAALGAEASAVRTAVFIEEQGIAREDEWDAADATAVHAVVANHLGMPVATGRLLREGEAGSAVSRIGRMAVLQPLRGGGAGRQVMQALEQAARERGDREVILSAQRSAEGFYRRLGYAASGDTYLDVGIPHVDMRRPLG</sequence>
<reference evidence="3 4" key="1">
    <citation type="submission" date="2018-03" db="EMBL/GenBank/DDBJ databases">
        <title>Genome sequencing of Ottowia sp.</title>
        <authorList>
            <person name="Kim S.-J."/>
            <person name="Heo J."/>
            <person name="Kwon S.-W."/>
        </authorList>
    </citation>
    <scope>NUCLEOTIDE SEQUENCE [LARGE SCALE GENOMIC DNA]</scope>
    <source>
        <strain evidence="3 4">KADR8-3</strain>
    </source>
</reference>
<dbReference type="KEGG" id="otk:C6570_11665"/>
<accession>A0A2S0MFZ6</accession>
<evidence type="ECO:0000259" key="2">
    <source>
        <dbReference type="PROSITE" id="PS51186"/>
    </source>
</evidence>
<dbReference type="PROSITE" id="PS51186">
    <property type="entry name" value="GNAT"/>
    <property type="match status" value="1"/>
</dbReference>
<dbReference type="EMBL" id="CP027666">
    <property type="protein sequence ID" value="AVO34814.1"/>
    <property type="molecule type" value="Genomic_DNA"/>
</dbReference>
<dbReference type="InterPro" id="IPR039143">
    <property type="entry name" value="GNPNAT1-like"/>
</dbReference>
<dbReference type="SUPFAM" id="SSF55729">
    <property type="entry name" value="Acyl-CoA N-acyltransferases (Nat)"/>
    <property type="match status" value="1"/>
</dbReference>
<gene>
    <name evidence="3" type="ORF">C6570_11665</name>
</gene>
<dbReference type="InterPro" id="IPR006684">
    <property type="entry name" value="YbgC/YbaW"/>
</dbReference>